<reference evidence="2" key="1">
    <citation type="submission" date="2012-08" db="EMBL/GenBank/DDBJ databases">
        <title>The Genome Sequence of Wuchereria bancrofti.</title>
        <authorList>
            <person name="Nutman T.B."/>
            <person name="Fink D.L."/>
            <person name="Russ C."/>
            <person name="Young S."/>
            <person name="Zeng Q."/>
            <person name="Koehrsen M."/>
            <person name="Alvarado L."/>
            <person name="Berlin A."/>
            <person name="Chapman S.B."/>
            <person name="Chen Z."/>
            <person name="Freedman E."/>
            <person name="Gellesch M."/>
            <person name="Goldberg J."/>
            <person name="Griggs A."/>
            <person name="Gujja S."/>
            <person name="Heilman E.R."/>
            <person name="Heiman D."/>
            <person name="Hepburn T."/>
            <person name="Howarth C."/>
            <person name="Jen D."/>
            <person name="Larson L."/>
            <person name="Lewis B."/>
            <person name="Mehta T."/>
            <person name="Park D."/>
            <person name="Pearson M."/>
            <person name="Roberts A."/>
            <person name="Saif S."/>
            <person name="Shea T."/>
            <person name="Shenoy N."/>
            <person name="Sisk P."/>
            <person name="Stolte C."/>
            <person name="Sykes S."/>
            <person name="Walk T."/>
            <person name="White J."/>
            <person name="Yandava C."/>
            <person name="Haas B."/>
            <person name="Henn M.R."/>
            <person name="Nusbaum C."/>
            <person name="Birren B."/>
        </authorList>
    </citation>
    <scope>NUCLEOTIDE SEQUENCE [LARGE SCALE GENOMIC DNA]</scope>
    <source>
        <strain evidence="2">NA</strain>
    </source>
</reference>
<dbReference type="EMBL" id="ADBV01012733">
    <property type="protein sequence ID" value="EJW74173.1"/>
    <property type="molecule type" value="Genomic_DNA"/>
</dbReference>
<accession>J9DWV4</accession>
<proteinExistence type="predicted"/>
<name>J9DWV4_WUCBA</name>
<sequence length="57" mass="6525">MVRELFEMARSKKNSCSPALDENDIVVLKRYGQGAYTEQLKQLESDIEECVKKASLM</sequence>
<dbReference type="AlphaFoldDB" id="J9DWV4"/>
<comment type="caution">
    <text evidence="1">The sequence shown here is derived from an EMBL/GenBank/DDBJ whole genome shotgun (WGS) entry which is preliminary data.</text>
</comment>
<dbReference type="Proteomes" id="UP000004810">
    <property type="component" value="Unassembled WGS sequence"/>
</dbReference>
<gene>
    <name evidence="1" type="ORF">WUBG_14921</name>
</gene>
<evidence type="ECO:0000313" key="2">
    <source>
        <dbReference type="Proteomes" id="UP000004810"/>
    </source>
</evidence>
<protein>
    <submittedName>
        <fullName evidence="1">Uncharacterized protein</fullName>
    </submittedName>
</protein>
<organism evidence="1 2">
    <name type="scientific">Wuchereria bancrofti</name>
    <dbReference type="NCBI Taxonomy" id="6293"/>
    <lineage>
        <taxon>Eukaryota</taxon>
        <taxon>Metazoa</taxon>
        <taxon>Ecdysozoa</taxon>
        <taxon>Nematoda</taxon>
        <taxon>Chromadorea</taxon>
        <taxon>Rhabditida</taxon>
        <taxon>Spirurina</taxon>
        <taxon>Spiruromorpha</taxon>
        <taxon>Filarioidea</taxon>
        <taxon>Onchocercidae</taxon>
        <taxon>Wuchereria</taxon>
    </lineage>
</organism>
<evidence type="ECO:0000313" key="1">
    <source>
        <dbReference type="EMBL" id="EJW74173.1"/>
    </source>
</evidence>